<dbReference type="Proteomes" id="UP000255230">
    <property type="component" value="Unassembled WGS sequence"/>
</dbReference>
<sequence>MVGCLRFIKDSMLFDSRAKHSIKMVKCAFTIGGSIVDAVIADLCYEIFYYEILC</sequence>
<keyword evidence="2" id="KW-1185">Reference proteome</keyword>
<evidence type="ECO:0000313" key="2">
    <source>
        <dbReference type="Proteomes" id="UP000255230"/>
    </source>
</evidence>
<accession>A0A378QAK7</accession>
<evidence type="ECO:0000313" key="1">
    <source>
        <dbReference type="EMBL" id="STY97675.1"/>
    </source>
</evidence>
<protein>
    <submittedName>
        <fullName evidence="1">Uncharacterized protein</fullName>
    </submittedName>
</protein>
<name>A0A378QAK7_FAUOS</name>
<gene>
    <name evidence="1" type="ORF">NCTC10465_01460</name>
</gene>
<organism evidence="1 2">
    <name type="scientific">Faucicola osloensis</name>
    <name type="common">Moraxella osloensis</name>
    <dbReference type="NCBI Taxonomy" id="34062"/>
    <lineage>
        <taxon>Bacteria</taxon>
        <taxon>Pseudomonadati</taxon>
        <taxon>Pseudomonadota</taxon>
        <taxon>Gammaproteobacteria</taxon>
        <taxon>Moraxellales</taxon>
        <taxon>Moraxellaceae</taxon>
        <taxon>Faucicola</taxon>
    </lineage>
</organism>
<dbReference type="EMBL" id="UGPY01000001">
    <property type="protein sequence ID" value="STY97675.1"/>
    <property type="molecule type" value="Genomic_DNA"/>
</dbReference>
<proteinExistence type="predicted"/>
<reference evidence="1 2" key="1">
    <citation type="submission" date="2018-06" db="EMBL/GenBank/DDBJ databases">
        <authorList>
            <consortium name="Pathogen Informatics"/>
            <person name="Doyle S."/>
        </authorList>
    </citation>
    <scope>NUCLEOTIDE SEQUENCE [LARGE SCALE GENOMIC DNA]</scope>
    <source>
        <strain evidence="1 2">NCTC10465</strain>
    </source>
</reference>
<dbReference type="AlphaFoldDB" id="A0A378QAK7"/>